<evidence type="ECO:0000313" key="2">
    <source>
        <dbReference type="EMBL" id="MBW8684214.1"/>
    </source>
</evidence>
<name>A0ABS7G985_9BACT</name>
<feature type="chain" id="PRO_5046111785" evidence="1">
    <location>
        <begin position="27"/>
        <end position="191"/>
    </location>
</feature>
<keyword evidence="1" id="KW-0732">Signal</keyword>
<comment type="caution">
    <text evidence="2">The sequence shown here is derived from an EMBL/GenBank/DDBJ whole genome shotgun (WGS) entry which is preliminary data.</text>
</comment>
<organism evidence="2 3">
    <name type="scientific">Chitinophaga rhizophila</name>
    <dbReference type="NCBI Taxonomy" id="2866212"/>
    <lineage>
        <taxon>Bacteria</taxon>
        <taxon>Pseudomonadati</taxon>
        <taxon>Bacteroidota</taxon>
        <taxon>Chitinophagia</taxon>
        <taxon>Chitinophagales</taxon>
        <taxon>Chitinophagaceae</taxon>
        <taxon>Chitinophaga</taxon>
    </lineage>
</organism>
<reference evidence="2 3" key="1">
    <citation type="submission" date="2021-08" db="EMBL/GenBank/DDBJ databases">
        <title>The genome sequence of Chitinophaga sp. B61.</title>
        <authorList>
            <person name="Zhang X."/>
        </authorList>
    </citation>
    <scope>NUCLEOTIDE SEQUENCE [LARGE SCALE GENOMIC DNA]</scope>
    <source>
        <strain evidence="2 3">B61</strain>
    </source>
</reference>
<evidence type="ECO:0000256" key="1">
    <source>
        <dbReference type="SAM" id="SignalP"/>
    </source>
</evidence>
<dbReference type="EMBL" id="JAICCF010000001">
    <property type="protein sequence ID" value="MBW8684214.1"/>
    <property type="molecule type" value="Genomic_DNA"/>
</dbReference>
<feature type="signal peptide" evidence="1">
    <location>
        <begin position="1"/>
        <end position="26"/>
    </location>
</feature>
<dbReference type="RefSeq" id="WP_220249408.1">
    <property type="nucleotide sequence ID" value="NZ_JAICCF010000001.1"/>
</dbReference>
<evidence type="ECO:0000313" key="3">
    <source>
        <dbReference type="Proteomes" id="UP000812961"/>
    </source>
</evidence>
<keyword evidence="3" id="KW-1185">Reference proteome</keyword>
<gene>
    <name evidence="2" type="ORF">K1Y79_07680</name>
</gene>
<dbReference type="Pfam" id="PF07617">
    <property type="entry name" value="DUF1579"/>
    <property type="match status" value="1"/>
</dbReference>
<proteinExistence type="predicted"/>
<accession>A0ABS7G985</accession>
<dbReference type="Proteomes" id="UP000812961">
    <property type="component" value="Unassembled WGS sequence"/>
</dbReference>
<dbReference type="InterPro" id="IPR011473">
    <property type="entry name" value="DUF1579"/>
</dbReference>
<sequence length="191" mass="21767">MRRLLLFSASAIVFFLLFNTAGKAQSAEEKAWMDYMSPGQIHQMIAKSDGEWDFDMTMWMAADQPPTKSTGTTVNKMILGGRYQESIHKGTMMGMPFEGHGVLAYDNGKKIFVNSWIDNMGTGIMTTEGTWDDATKSITFTGKAYDPMTGKDMPVREIFKLLDDDHHQMEMYMTHDGKEFKAMEIKFNRKK</sequence>
<protein>
    <submittedName>
        <fullName evidence="2">DUF1579 domain-containing protein</fullName>
    </submittedName>
</protein>